<dbReference type="PANTHER" id="PTHR36506">
    <property type="entry name" value="PREFLAGELLIN PEPTIDASE"/>
    <property type="match status" value="1"/>
</dbReference>
<dbReference type="RefSeq" id="WP_039093518.1">
    <property type="nucleotide sequence ID" value="NZ_JTDN01000001.1"/>
</dbReference>
<comment type="subcellular location">
    <subcellularLocation>
        <location evidence="1">Cell membrane</location>
        <topology evidence="1">Multi-pass membrane protein</topology>
    </subcellularLocation>
</comment>
<dbReference type="OrthoDB" id="5329005at2"/>
<feature type="domain" description="Prepilin type IV endopeptidase peptidase" evidence="7">
    <location>
        <begin position="8"/>
        <end position="111"/>
    </location>
</feature>
<dbReference type="GO" id="GO:0005886">
    <property type="term" value="C:plasma membrane"/>
    <property type="evidence" value="ECO:0007669"/>
    <property type="project" value="UniProtKB-SubCell"/>
</dbReference>
<protein>
    <recommendedName>
        <fullName evidence="7">Prepilin type IV endopeptidase peptidase domain-containing protein</fullName>
    </recommendedName>
</protein>
<feature type="transmembrane region" description="Helical" evidence="6">
    <location>
        <begin position="128"/>
        <end position="146"/>
    </location>
</feature>
<feature type="transmembrane region" description="Helical" evidence="6">
    <location>
        <begin position="96"/>
        <end position="116"/>
    </location>
</feature>
<dbReference type="Gene3D" id="1.20.120.1220">
    <property type="match status" value="1"/>
</dbReference>
<evidence type="ECO:0000313" key="9">
    <source>
        <dbReference type="Proteomes" id="UP000030988"/>
    </source>
</evidence>
<dbReference type="GO" id="GO:0004190">
    <property type="term" value="F:aspartic-type endopeptidase activity"/>
    <property type="evidence" value="ECO:0007669"/>
    <property type="project" value="InterPro"/>
</dbReference>
<gene>
    <name evidence="8" type="ORF">PK98_00450</name>
</gene>
<keyword evidence="9" id="KW-1185">Reference proteome</keyword>
<evidence type="ECO:0000256" key="6">
    <source>
        <dbReference type="SAM" id="Phobius"/>
    </source>
</evidence>
<evidence type="ECO:0000256" key="4">
    <source>
        <dbReference type="ARBA" id="ARBA00022989"/>
    </source>
</evidence>
<keyword evidence="5 6" id="KW-0472">Membrane</keyword>
<evidence type="ECO:0000256" key="2">
    <source>
        <dbReference type="ARBA" id="ARBA00022475"/>
    </source>
</evidence>
<keyword evidence="4 6" id="KW-1133">Transmembrane helix</keyword>
<comment type="caution">
    <text evidence="8">The sequence shown here is derived from an EMBL/GenBank/DDBJ whole genome shotgun (WGS) entry which is preliminary data.</text>
</comment>
<dbReference type="InterPro" id="IPR000045">
    <property type="entry name" value="Prepilin_IV_endopep_pep"/>
</dbReference>
<dbReference type="InterPro" id="IPR052218">
    <property type="entry name" value="Preflagellin_Peptidase"/>
</dbReference>
<dbReference type="PANTHER" id="PTHR36506:SF1">
    <property type="entry name" value="PREFLAGELLIN PEPTIDASE"/>
    <property type="match status" value="1"/>
</dbReference>
<sequence length="148" mass="15151">MTYGLLALLAIALLAAALGDWRHRLIRNRLNGAIAAGAPLFWLACHMEPWPGIAIQLALALLVLAVCAALFAARMLGGGDAKLLAALALWVPPAAFAELLLVMALAGGLLAGAMLVTRRRMAPGTPASVPYGIAIAAGGLWVLPALSA</sequence>
<dbReference type="EMBL" id="JTDN01000001">
    <property type="protein sequence ID" value="KHL25263.1"/>
    <property type="molecule type" value="Genomic_DNA"/>
</dbReference>
<reference evidence="8 9" key="1">
    <citation type="submission" date="2014-11" db="EMBL/GenBank/DDBJ databases">
        <title>Draft genome sequence of Kirrobacter mercurialis.</title>
        <authorList>
            <person name="Coil D.A."/>
            <person name="Eisen J.A."/>
        </authorList>
    </citation>
    <scope>NUCLEOTIDE SEQUENCE [LARGE SCALE GENOMIC DNA]</scope>
    <source>
        <strain evidence="8 9">Coronado</strain>
    </source>
</reference>
<dbReference type="Pfam" id="PF01478">
    <property type="entry name" value="Peptidase_A24"/>
    <property type="match status" value="1"/>
</dbReference>
<organism evidence="8 9">
    <name type="scientific">Croceibacterium mercuriale</name>
    <dbReference type="NCBI Taxonomy" id="1572751"/>
    <lineage>
        <taxon>Bacteria</taxon>
        <taxon>Pseudomonadati</taxon>
        <taxon>Pseudomonadota</taxon>
        <taxon>Alphaproteobacteria</taxon>
        <taxon>Sphingomonadales</taxon>
        <taxon>Erythrobacteraceae</taxon>
        <taxon>Croceibacterium</taxon>
    </lineage>
</organism>
<dbReference type="AlphaFoldDB" id="A0A0B2BUM6"/>
<feature type="transmembrane region" description="Helical" evidence="6">
    <location>
        <begin position="57"/>
        <end position="76"/>
    </location>
</feature>
<proteinExistence type="predicted"/>
<dbReference type="STRING" id="1572751.PK98_00450"/>
<keyword evidence="2" id="KW-1003">Cell membrane</keyword>
<evidence type="ECO:0000256" key="5">
    <source>
        <dbReference type="ARBA" id="ARBA00023136"/>
    </source>
</evidence>
<evidence type="ECO:0000256" key="1">
    <source>
        <dbReference type="ARBA" id="ARBA00004651"/>
    </source>
</evidence>
<name>A0A0B2BUM6_9SPHN</name>
<keyword evidence="3 6" id="KW-0812">Transmembrane</keyword>
<accession>A0A0B2BUM6</accession>
<evidence type="ECO:0000313" key="8">
    <source>
        <dbReference type="EMBL" id="KHL25263.1"/>
    </source>
</evidence>
<evidence type="ECO:0000256" key="3">
    <source>
        <dbReference type="ARBA" id="ARBA00022692"/>
    </source>
</evidence>
<dbReference type="Proteomes" id="UP000030988">
    <property type="component" value="Unassembled WGS sequence"/>
</dbReference>
<evidence type="ECO:0000259" key="7">
    <source>
        <dbReference type="Pfam" id="PF01478"/>
    </source>
</evidence>